<dbReference type="Gene3D" id="1.20.1640.10">
    <property type="entry name" value="Multidrug efflux transporter AcrB transmembrane domain"/>
    <property type="match status" value="2"/>
</dbReference>
<evidence type="ECO:0000313" key="8">
    <source>
        <dbReference type="EMBL" id="MBN7817599.1"/>
    </source>
</evidence>
<feature type="transmembrane region" description="Helical" evidence="6">
    <location>
        <begin position="614"/>
        <end position="634"/>
    </location>
</feature>
<comment type="subcellular location">
    <subcellularLocation>
        <location evidence="1">Cell membrane</location>
        <topology evidence="1">Multi-pass membrane protein</topology>
    </subcellularLocation>
</comment>
<name>A0ABS3CPL0_9BACT</name>
<evidence type="ECO:0000256" key="2">
    <source>
        <dbReference type="ARBA" id="ARBA00022475"/>
    </source>
</evidence>
<keyword evidence="2" id="KW-1003">Cell membrane</keyword>
<feature type="transmembrane region" description="Helical" evidence="6">
    <location>
        <begin position="301"/>
        <end position="322"/>
    </location>
</feature>
<feature type="transmembrane region" description="Helical" evidence="6">
    <location>
        <begin position="230"/>
        <end position="251"/>
    </location>
</feature>
<feature type="transmembrane region" description="Helical" evidence="6">
    <location>
        <begin position="688"/>
        <end position="710"/>
    </location>
</feature>
<sequence>MFKKSSAFLLMGFAFLVSLLLLIFPPVPQFNYDFEQFFPQDNEDLEFYQQYRKDFENDNDYLLIALENPKGPLLKADFLEKSLEVQQEIEALNQVDTVLSILTLRQPIIGVFGVRWQKILEWDEDGEVKTSEDDLENYSSNLISKDGKALLLWIKNSQNISKEDGDLLYQEINKVLEEHQIIPKAVAGKIQAQGDFINLMQQEFGMFFSFSLLLIITMLWLIFRAFWAVWIPLLILVLGTLWSFASMLYFGKPLDVMSTMQPTIFLIVGLSALIHFFTHLISKINAGIPKDQAIQQVFSELLMPVWLTIITTSLGFVSLYFTSIPALKSFGFSTGIGIILMFLAVISISPGLLYLISIKQRKKALQFISTSFLQSCLGFLISSRKLVLISFATISLSGLYLGSKNDINGYLLDNLPQNHPILLDFQYFDEQFGGSNPLELFLETGEKGRSLLDYEVLQEIDKLEQKLKELTGSSHFASPLTLVKSLNQAQNQGNPKAFSLPTPGQYKRLEKYLSRDLGELGIKVISKNREMGRISSRAPDLGTLKMSQIRKDLNEFVSQEINQDLIQVRWTGTAFLIDKGHESVTFQMAKGLGFAFLVVGIIAGILFKSWRISFILLIPNVIPLIWMLGLMYLLGIEFKLTTAILFTVAFGIAVDDSIHFMTRLRFELGKGSSLVYAIKRTFLETGRAIILTSLILVLGFGLLIFSQFGVTHYTGLLIAAALIFALLADLFLLPLLLLPMKQVWEKKKRKLLS</sequence>
<dbReference type="PANTHER" id="PTHR33406:SF13">
    <property type="entry name" value="MEMBRANE PROTEIN YDFJ"/>
    <property type="match status" value="1"/>
</dbReference>
<dbReference type="Pfam" id="PF03176">
    <property type="entry name" value="MMPL"/>
    <property type="match status" value="2"/>
</dbReference>
<dbReference type="PANTHER" id="PTHR33406">
    <property type="entry name" value="MEMBRANE PROTEIN MJ1562-RELATED"/>
    <property type="match status" value="1"/>
</dbReference>
<dbReference type="PROSITE" id="PS50156">
    <property type="entry name" value="SSD"/>
    <property type="match status" value="1"/>
</dbReference>
<dbReference type="SUPFAM" id="SSF82866">
    <property type="entry name" value="Multidrug efflux transporter AcrB transmembrane domain"/>
    <property type="match status" value="2"/>
</dbReference>
<protein>
    <submittedName>
        <fullName evidence="8">MMPL family transporter</fullName>
    </submittedName>
</protein>
<organism evidence="8 9">
    <name type="scientific">Algoriphagus pacificus</name>
    <dbReference type="NCBI Taxonomy" id="2811234"/>
    <lineage>
        <taxon>Bacteria</taxon>
        <taxon>Pseudomonadati</taxon>
        <taxon>Bacteroidota</taxon>
        <taxon>Cytophagia</taxon>
        <taxon>Cytophagales</taxon>
        <taxon>Cyclobacteriaceae</taxon>
        <taxon>Algoriphagus</taxon>
    </lineage>
</organism>
<feature type="transmembrane region" description="Helical" evidence="6">
    <location>
        <begin position="263"/>
        <end position="281"/>
    </location>
</feature>
<feature type="domain" description="SSD" evidence="7">
    <location>
        <begin position="233"/>
        <end position="355"/>
    </location>
</feature>
<dbReference type="Proteomes" id="UP000664480">
    <property type="component" value="Unassembled WGS sequence"/>
</dbReference>
<evidence type="ECO:0000256" key="4">
    <source>
        <dbReference type="ARBA" id="ARBA00022989"/>
    </source>
</evidence>
<accession>A0ABS3CPL0</accession>
<evidence type="ECO:0000256" key="6">
    <source>
        <dbReference type="SAM" id="Phobius"/>
    </source>
</evidence>
<evidence type="ECO:0000313" key="9">
    <source>
        <dbReference type="Proteomes" id="UP000664480"/>
    </source>
</evidence>
<keyword evidence="4 6" id="KW-1133">Transmembrane helix</keyword>
<feature type="transmembrane region" description="Helical" evidence="6">
    <location>
        <begin position="204"/>
        <end position="223"/>
    </location>
</feature>
<gene>
    <name evidence="8" type="ORF">J0A69_19305</name>
</gene>
<feature type="transmembrane region" description="Helical" evidence="6">
    <location>
        <begin position="588"/>
        <end position="607"/>
    </location>
</feature>
<evidence type="ECO:0000259" key="7">
    <source>
        <dbReference type="PROSITE" id="PS50156"/>
    </source>
</evidence>
<evidence type="ECO:0000256" key="1">
    <source>
        <dbReference type="ARBA" id="ARBA00004651"/>
    </source>
</evidence>
<feature type="transmembrane region" description="Helical" evidence="6">
    <location>
        <begin position="716"/>
        <end position="740"/>
    </location>
</feature>
<dbReference type="InterPro" id="IPR050545">
    <property type="entry name" value="Mycobact_MmpL"/>
</dbReference>
<reference evidence="8 9" key="1">
    <citation type="submission" date="2021-03" db="EMBL/GenBank/DDBJ databases">
        <title>novel species isolated from a fishpond in China.</title>
        <authorList>
            <person name="Lu H."/>
            <person name="Cai Z."/>
        </authorList>
    </citation>
    <scope>NUCLEOTIDE SEQUENCE [LARGE SCALE GENOMIC DNA]</scope>
    <source>
        <strain evidence="8 9">YJ13C</strain>
    </source>
</reference>
<comment type="caution">
    <text evidence="8">The sequence shown here is derived from an EMBL/GenBank/DDBJ whole genome shotgun (WGS) entry which is preliminary data.</text>
</comment>
<proteinExistence type="predicted"/>
<keyword evidence="3 6" id="KW-0812">Transmembrane</keyword>
<dbReference type="InterPro" id="IPR004869">
    <property type="entry name" value="MMPL_dom"/>
</dbReference>
<keyword evidence="9" id="KW-1185">Reference proteome</keyword>
<feature type="transmembrane region" description="Helical" evidence="6">
    <location>
        <begin position="377"/>
        <end position="401"/>
    </location>
</feature>
<evidence type="ECO:0000256" key="5">
    <source>
        <dbReference type="ARBA" id="ARBA00023136"/>
    </source>
</evidence>
<feature type="transmembrane region" description="Helical" evidence="6">
    <location>
        <begin position="334"/>
        <end position="356"/>
    </location>
</feature>
<keyword evidence="5 6" id="KW-0472">Membrane</keyword>
<dbReference type="InterPro" id="IPR000731">
    <property type="entry name" value="SSD"/>
</dbReference>
<evidence type="ECO:0000256" key="3">
    <source>
        <dbReference type="ARBA" id="ARBA00022692"/>
    </source>
</evidence>
<feature type="transmembrane region" description="Helical" evidence="6">
    <location>
        <begin position="640"/>
        <end position="658"/>
    </location>
</feature>
<dbReference type="EMBL" id="JAFKCU010000006">
    <property type="protein sequence ID" value="MBN7817599.1"/>
    <property type="molecule type" value="Genomic_DNA"/>
</dbReference>